<evidence type="ECO:0000256" key="3">
    <source>
        <dbReference type="ARBA" id="ARBA00022801"/>
    </source>
</evidence>
<dbReference type="PANTHER" id="PTHR43399:SF4">
    <property type="entry name" value="CELL WALL-ASSOCIATED PROTEASE"/>
    <property type="match status" value="1"/>
</dbReference>
<dbReference type="PROSITE" id="PS51892">
    <property type="entry name" value="SUBTILASE"/>
    <property type="match status" value="1"/>
</dbReference>
<feature type="domain" description="Peptidase S8/S53" evidence="7">
    <location>
        <begin position="457"/>
        <end position="780"/>
    </location>
</feature>
<name>A0ABP0UJJ0_9BRYO</name>
<dbReference type="InterPro" id="IPR023828">
    <property type="entry name" value="Peptidase_S8_Ser-AS"/>
</dbReference>
<dbReference type="PRINTS" id="PR00723">
    <property type="entry name" value="SUBTILISIN"/>
</dbReference>
<reference evidence="8" key="1">
    <citation type="submission" date="2024-02" db="EMBL/GenBank/DDBJ databases">
        <authorList>
            <consortium name="ELIXIR-Norway"/>
            <consortium name="Elixir Norway"/>
        </authorList>
    </citation>
    <scope>NUCLEOTIDE SEQUENCE</scope>
</reference>
<dbReference type="PROSITE" id="PS00138">
    <property type="entry name" value="SUBTILASE_SER"/>
    <property type="match status" value="1"/>
</dbReference>
<dbReference type="SUPFAM" id="SSF52743">
    <property type="entry name" value="Subtilisin-like"/>
    <property type="match status" value="1"/>
</dbReference>
<evidence type="ECO:0000313" key="9">
    <source>
        <dbReference type="Proteomes" id="UP001497512"/>
    </source>
</evidence>
<evidence type="ECO:0000256" key="4">
    <source>
        <dbReference type="ARBA" id="ARBA00022825"/>
    </source>
</evidence>
<evidence type="ECO:0000313" key="8">
    <source>
        <dbReference type="EMBL" id="CAK9222520.1"/>
    </source>
</evidence>
<dbReference type="InterPro" id="IPR022398">
    <property type="entry name" value="Peptidase_S8_His-AS"/>
</dbReference>
<accession>A0ABP0UJJ0</accession>
<evidence type="ECO:0000259" key="7">
    <source>
        <dbReference type="Pfam" id="PF00082"/>
    </source>
</evidence>
<evidence type="ECO:0000256" key="5">
    <source>
        <dbReference type="PROSITE-ProRule" id="PRU01240"/>
    </source>
</evidence>
<dbReference type="InterPro" id="IPR051048">
    <property type="entry name" value="Peptidase_S8/S53_subtilisin"/>
</dbReference>
<keyword evidence="6" id="KW-0472">Membrane</keyword>
<proteinExistence type="inferred from homology"/>
<sequence>MIMVMQRVRLKQQCGTSAILLFARRSCSRRLMVCISYMIICLLVIVSASKEIDTKQGGGASQPCGGHKAENRLFSAPLRMKDWSHIIATEWSRKTYMWAGVHPMKSQSIDETNSSLLWNGLRERQACPKKTGANRREASLLRKVEVAHKKARAKLERALSSSDMWHFMVGYKELEAVKMIQALTHGESTLQHFSTKYNMKFLLAFIKKASANGLMQNPLIHVVEPLVPGLKIEGLTLAAKIRELESANHGQRVDDGLPPLNESIFSLKATLTANVLSISETRVLAKLWEEDLQTLLNSPLAKDKLQEMYKMMKYNSGKDQLTACKQQGDHAIDMTGHSKRQGFITNHSLGYDGSALPKCENLQPKVVNPLKEDRTRKQWSEKCADVIKCEVEAAPFLVCSCIPSTALKAVAEFMAHHAVVQLVEINPLYKVFNKWAKYVTQSVTGKSVPIFTKDLLGQGEIVGCADTGIDMDHCFFHDKNRAVPYDNIDVQARKVVQYLISAGDKTDTAEGHGTHVAGSIVGDTEDGGDPFSGMAPAAKLAFFDLGHASELKAPADLGNGIFIHGFNAGARIFSNSWGVRTQGYSSNAHDVDLFSHLNKEVLIIFAAGNEGGDGTGTIASPASAKNCLAVGASFNAAESLPSSVGNSVNDLMRPSTVAPFSSLGPTIDGRIKPDILAPGMIVWSSMPNLGYPPQGNCHIEAKQGTSSSAPLVAGMAALTRQYFREGYYPSGTKAIKDGFMASGALLKTMMIHSAIPEMTFYSPTRISRLGPAPDYVQGHGRAILEKVLVFAKPHSKLQPSQLYVLSGQQHGAVLKHAGVHIVTLQVLSCRQPLRVTMVWMDPPAAPNSLHPIVNDLNLLVIDPFNMSIYPNGLDQADNINNVEVVHVAKPRKGFWRVMVEGARIVADNQPYAMVITGKFAALSESWNHTQDQRGRLVYSVANSIRMTGYLPYSRTAHMILLGTGCLFSCLYPFAMMAINLQFA</sequence>
<evidence type="ECO:0000256" key="6">
    <source>
        <dbReference type="SAM" id="Phobius"/>
    </source>
</evidence>
<feature type="transmembrane region" description="Helical" evidence="6">
    <location>
        <begin position="958"/>
        <end position="980"/>
    </location>
</feature>
<dbReference type="Proteomes" id="UP001497512">
    <property type="component" value="Chromosome 4"/>
</dbReference>
<dbReference type="EMBL" id="OZ019896">
    <property type="protein sequence ID" value="CAK9222520.1"/>
    <property type="molecule type" value="Genomic_DNA"/>
</dbReference>
<dbReference type="Gene3D" id="3.40.50.200">
    <property type="entry name" value="Peptidase S8/S53 domain"/>
    <property type="match status" value="1"/>
</dbReference>
<protein>
    <recommendedName>
        <fullName evidence="7">Peptidase S8/S53 domain-containing protein</fullName>
    </recommendedName>
</protein>
<dbReference type="PROSITE" id="PS00137">
    <property type="entry name" value="SUBTILASE_HIS"/>
    <property type="match status" value="1"/>
</dbReference>
<dbReference type="PANTHER" id="PTHR43399">
    <property type="entry name" value="SUBTILISIN-RELATED"/>
    <property type="match status" value="1"/>
</dbReference>
<feature type="active site" description="Charge relay system" evidence="5">
    <location>
        <position position="466"/>
    </location>
</feature>
<feature type="transmembrane region" description="Helical" evidence="6">
    <location>
        <begin position="31"/>
        <end position="48"/>
    </location>
</feature>
<keyword evidence="4 5" id="KW-0720">Serine protease</keyword>
<keyword evidence="3 5" id="KW-0378">Hydrolase</keyword>
<organism evidence="8 9">
    <name type="scientific">Sphagnum troendelagicum</name>
    <dbReference type="NCBI Taxonomy" id="128251"/>
    <lineage>
        <taxon>Eukaryota</taxon>
        <taxon>Viridiplantae</taxon>
        <taxon>Streptophyta</taxon>
        <taxon>Embryophyta</taxon>
        <taxon>Bryophyta</taxon>
        <taxon>Sphagnophytina</taxon>
        <taxon>Sphagnopsida</taxon>
        <taxon>Sphagnales</taxon>
        <taxon>Sphagnaceae</taxon>
        <taxon>Sphagnum</taxon>
    </lineage>
</organism>
<dbReference type="InterPro" id="IPR034058">
    <property type="entry name" value="TagA/B/C/D_pept_dom"/>
</dbReference>
<feature type="active site" description="Charge relay system" evidence="5">
    <location>
        <position position="512"/>
    </location>
</feature>
<evidence type="ECO:0000256" key="1">
    <source>
        <dbReference type="ARBA" id="ARBA00011073"/>
    </source>
</evidence>
<dbReference type="InterPro" id="IPR000209">
    <property type="entry name" value="Peptidase_S8/S53_dom"/>
</dbReference>
<keyword evidence="6" id="KW-0812">Transmembrane</keyword>
<dbReference type="InterPro" id="IPR036852">
    <property type="entry name" value="Peptidase_S8/S53_dom_sf"/>
</dbReference>
<gene>
    <name evidence="8" type="ORF">CSSPTR1EN2_LOCUS16139</name>
</gene>
<dbReference type="Pfam" id="PF00082">
    <property type="entry name" value="Peptidase_S8"/>
    <property type="match status" value="1"/>
</dbReference>
<dbReference type="CDD" id="cd04842">
    <property type="entry name" value="Peptidases_S8_Kp43_protease"/>
    <property type="match status" value="1"/>
</dbReference>
<evidence type="ECO:0000256" key="2">
    <source>
        <dbReference type="ARBA" id="ARBA00022670"/>
    </source>
</evidence>
<comment type="similarity">
    <text evidence="1 5">Belongs to the peptidase S8 family.</text>
</comment>
<keyword evidence="2 5" id="KW-0645">Protease</keyword>
<keyword evidence="6" id="KW-1133">Transmembrane helix</keyword>
<keyword evidence="9" id="KW-1185">Reference proteome</keyword>
<dbReference type="InterPro" id="IPR015500">
    <property type="entry name" value="Peptidase_S8_subtilisin-rel"/>
</dbReference>
<dbReference type="Gene3D" id="2.60.120.380">
    <property type="match status" value="1"/>
</dbReference>
<feature type="active site" description="Charge relay system" evidence="5">
    <location>
        <position position="706"/>
    </location>
</feature>